<reference evidence="1 2" key="1">
    <citation type="journal article" date="2020" name="bioRxiv">
        <title>Sequence and annotation of 42 cannabis genomes reveals extensive copy number variation in cannabinoid synthesis and pathogen resistance genes.</title>
        <authorList>
            <person name="Mckernan K.J."/>
            <person name="Helbert Y."/>
            <person name="Kane L.T."/>
            <person name="Ebling H."/>
            <person name="Zhang L."/>
            <person name="Liu B."/>
            <person name="Eaton Z."/>
            <person name="Mclaughlin S."/>
            <person name="Kingan S."/>
            <person name="Baybayan P."/>
            <person name="Concepcion G."/>
            <person name="Jordan M."/>
            <person name="Riva A."/>
            <person name="Barbazuk W."/>
            <person name="Harkins T."/>
        </authorList>
    </citation>
    <scope>NUCLEOTIDE SEQUENCE [LARGE SCALE GENOMIC DNA]</scope>
    <source>
        <strain evidence="2">cv. Jamaican Lion 4</strain>
        <tissue evidence="1">Leaf</tissue>
    </source>
</reference>
<organism evidence="1 2">
    <name type="scientific">Cannabis sativa</name>
    <name type="common">Hemp</name>
    <name type="synonym">Marijuana</name>
    <dbReference type="NCBI Taxonomy" id="3483"/>
    <lineage>
        <taxon>Eukaryota</taxon>
        <taxon>Viridiplantae</taxon>
        <taxon>Streptophyta</taxon>
        <taxon>Embryophyta</taxon>
        <taxon>Tracheophyta</taxon>
        <taxon>Spermatophyta</taxon>
        <taxon>Magnoliopsida</taxon>
        <taxon>eudicotyledons</taxon>
        <taxon>Gunneridae</taxon>
        <taxon>Pentapetalae</taxon>
        <taxon>rosids</taxon>
        <taxon>fabids</taxon>
        <taxon>Rosales</taxon>
        <taxon>Cannabaceae</taxon>
        <taxon>Cannabis</taxon>
    </lineage>
</organism>
<dbReference type="Proteomes" id="UP000525078">
    <property type="component" value="Unassembled WGS sequence"/>
</dbReference>
<gene>
    <name evidence="1" type="ORF">F8388_018866</name>
</gene>
<name>A0A7J6G026_CANSA</name>
<dbReference type="AlphaFoldDB" id="A0A7J6G026"/>
<sequence>MRGLIIEHRHRVFCRVRNLGTGEITQLPIPQAEKILGNVFYYDWFTHDIKFIINSEKGYEILKLGDQNWRPLQPNFRKDQIVLMSNDRKKMLFFYCLVHQGSFDLRVTLFDLRTEEYETIRNFPRNIFCDVTKLIPFYWESDPAIGELSKEHGLRVLVMKNDYSWNEQVIEISSAFLNLHLITMKFFPIDFVNGILWFQCNGSRKYYFCYHIVSGSVIGYVKALFI</sequence>
<evidence type="ECO:0000313" key="2">
    <source>
        <dbReference type="Proteomes" id="UP000525078"/>
    </source>
</evidence>
<accession>A0A7J6G026</accession>
<comment type="caution">
    <text evidence="1">The sequence shown here is derived from an EMBL/GenBank/DDBJ whole genome shotgun (WGS) entry which is preliminary data.</text>
</comment>
<protein>
    <recommendedName>
        <fullName evidence="3">F-box associated domain-containing protein</fullName>
    </recommendedName>
</protein>
<evidence type="ECO:0008006" key="3">
    <source>
        <dbReference type="Google" id="ProtNLM"/>
    </source>
</evidence>
<evidence type="ECO:0000313" key="1">
    <source>
        <dbReference type="EMBL" id="KAF4376197.1"/>
    </source>
</evidence>
<dbReference type="EMBL" id="JAATIP010000086">
    <property type="protein sequence ID" value="KAF4376197.1"/>
    <property type="molecule type" value="Genomic_DNA"/>
</dbReference>
<proteinExistence type="predicted"/>